<keyword evidence="2" id="KW-1185">Reference proteome</keyword>
<protein>
    <recommendedName>
        <fullName evidence="3">XkdX family protein</fullName>
    </recommendedName>
</protein>
<dbReference type="AlphaFoldDB" id="A0A2T5ILU0"/>
<evidence type="ECO:0000313" key="1">
    <source>
        <dbReference type="EMBL" id="PTQ84794.1"/>
    </source>
</evidence>
<gene>
    <name evidence="1" type="ORF">C8U37_107162</name>
</gene>
<proteinExistence type="predicted"/>
<dbReference type="RefSeq" id="WP_170100202.1">
    <property type="nucleotide sequence ID" value="NZ_QAOM01000007.1"/>
</dbReference>
<dbReference type="EMBL" id="QAOM01000007">
    <property type="protein sequence ID" value="PTQ84794.1"/>
    <property type="molecule type" value="Genomic_DNA"/>
</dbReference>
<accession>A0A2T5ILU0</accession>
<name>A0A2T5ILU0_9LACT</name>
<evidence type="ECO:0000313" key="2">
    <source>
        <dbReference type="Proteomes" id="UP000244161"/>
    </source>
</evidence>
<evidence type="ECO:0008006" key="3">
    <source>
        <dbReference type="Google" id="ProtNLM"/>
    </source>
</evidence>
<organism evidence="1 2">
    <name type="scientific">Trichococcus patagoniensis</name>
    <dbReference type="NCBI Taxonomy" id="382641"/>
    <lineage>
        <taxon>Bacteria</taxon>
        <taxon>Bacillati</taxon>
        <taxon>Bacillota</taxon>
        <taxon>Bacilli</taxon>
        <taxon>Lactobacillales</taxon>
        <taxon>Carnobacteriaceae</taxon>
        <taxon>Trichococcus</taxon>
    </lineage>
</organism>
<dbReference type="Proteomes" id="UP000244161">
    <property type="component" value="Unassembled WGS sequence"/>
</dbReference>
<comment type="caution">
    <text evidence="1">The sequence shown here is derived from an EMBL/GenBank/DDBJ whole genome shotgun (WGS) entry which is preliminary data.</text>
</comment>
<sequence length="47" mass="5538">MEMSNMYGFLLNMWIMGKIDEDYLIAQVAKRRITEEEKAMILATPQI</sequence>
<reference evidence="1 2" key="1">
    <citation type="submission" date="2018-04" db="EMBL/GenBank/DDBJ databases">
        <title>Genomic Encyclopedia of Archaeal and Bacterial Type Strains, Phase II (KMG-II): from individual species to whole genera.</title>
        <authorList>
            <person name="Goeker M."/>
        </authorList>
    </citation>
    <scope>NUCLEOTIDE SEQUENCE [LARGE SCALE GENOMIC DNA]</scope>
    <source>
        <strain evidence="1 2">DSM 18806</strain>
    </source>
</reference>